<dbReference type="SUPFAM" id="SSF53807">
    <property type="entry name" value="Helical backbone' metal receptor"/>
    <property type="match status" value="1"/>
</dbReference>
<sequence length="563" mass="64628">MAHRQPASAPLRSLLFHLADIQFNIRPTAGKSESITTEHHTILVFTNGTGCLHIDNTHSRFSPEKSYLVPPGASLQIESCCDSTLSYYEVTFTVILVGKQNHKTYTEDLLPGRREITAYPFSRLMHLIEELYSERHGRCELEWYKQHMRFQELMGFVFEHNLHSEHLFNPTQSVENTIQHMQSNYMKNITVKQLAQLANVPYWRYTPIFQELAGKKPLDYLTELRIKRSKELLLSSNEPLREIAHRVGFTDEYYFNRRFRQTTGITPKQYARFMRGRTQVTDWTGHEVEIPAQPKRVIYHGETFGDLLALGVEAIGGAFTWMHGTVYEDQVRNVQDVGFPIDSEKSFTLEPDLIIVADTDEMKYDRISRIAPTVTFDSFAPLDQRLLTLGNLLGRQREAKQWLDMHNAKATAMWQQLQAAIHPDETASVYIYEHGHRLFVMGTAGLSSALYHPLGFKPGDKIQKILDAGHGFMEIPPERLSAYAGDRIFMLLSHNPASRQTAKDMMNSSLWHSLPAVRKGHAYVLEAAKWNSGDALTRERLLDMLPRLLQSSSDIEYRQVTNS</sequence>
<dbReference type="PRINTS" id="PR00032">
    <property type="entry name" value="HTHARAC"/>
</dbReference>
<evidence type="ECO:0000259" key="8">
    <source>
        <dbReference type="PROSITE" id="PS01124"/>
    </source>
</evidence>
<gene>
    <name evidence="10" type="ORF">M5X09_28540</name>
</gene>
<comment type="subcellular location">
    <subcellularLocation>
        <location evidence="1">Cell envelope</location>
    </subcellularLocation>
</comment>
<keyword evidence="3" id="KW-0813">Transport</keyword>
<reference evidence="10 11" key="1">
    <citation type="submission" date="2022-05" db="EMBL/GenBank/DDBJ databases">
        <title>Genome Sequencing of Bee-Associated Microbes.</title>
        <authorList>
            <person name="Dunlap C."/>
        </authorList>
    </citation>
    <scope>NUCLEOTIDE SEQUENCE [LARGE SCALE GENOMIC DNA]</scope>
    <source>
        <strain evidence="10 11">NRRL NRS-1438</strain>
    </source>
</reference>
<dbReference type="PROSITE" id="PS50983">
    <property type="entry name" value="FE_B12_PBP"/>
    <property type="match status" value="1"/>
</dbReference>
<accession>A0ABT4E1R3</accession>
<evidence type="ECO:0000256" key="6">
    <source>
        <dbReference type="ARBA" id="ARBA00023125"/>
    </source>
</evidence>
<keyword evidence="4" id="KW-0732">Signal</keyword>
<evidence type="ECO:0000313" key="10">
    <source>
        <dbReference type="EMBL" id="MCY9523547.1"/>
    </source>
</evidence>
<keyword evidence="11" id="KW-1185">Reference proteome</keyword>
<dbReference type="PROSITE" id="PS00041">
    <property type="entry name" value="HTH_ARAC_FAMILY_1"/>
    <property type="match status" value="1"/>
</dbReference>
<dbReference type="Proteomes" id="UP001207626">
    <property type="component" value="Unassembled WGS sequence"/>
</dbReference>
<keyword evidence="7" id="KW-0804">Transcription</keyword>
<organism evidence="10 11">
    <name type="scientific">Paenibacillus apiarius</name>
    <dbReference type="NCBI Taxonomy" id="46240"/>
    <lineage>
        <taxon>Bacteria</taxon>
        <taxon>Bacillati</taxon>
        <taxon>Bacillota</taxon>
        <taxon>Bacilli</taxon>
        <taxon>Bacillales</taxon>
        <taxon>Paenibacillaceae</taxon>
        <taxon>Paenibacillus</taxon>
    </lineage>
</organism>
<protein>
    <submittedName>
        <fullName evidence="10">AraC family transcriptional regulator</fullName>
    </submittedName>
</protein>
<comment type="similarity">
    <text evidence="2">Belongs to the bacterial solute-binding protein 8 family.</text>
</comment>
<dbReference type="Gene3D" id="1.10.10.60">
    <property type="entry name" value="Homeodomain-like"/>
    <property type="match status" value="2"/>
</dbReference>
<dbReference type="PANTHER" id="PTHR30532">
    <property type="entry name" value="IRON III DICITRATE-BINDING PERIPLASMIC PROTEIN"/>
    <property type="match status" value="1"/>
</dbReference>
<dbReference type="InterPro" id="IPR002491">
    <property type="entry name" value="ABC_transptr_periplasmic_BD"/>
</dbReference>
<dbReference type="PROSITE" id="PS01124">
    <property type="entry name" value="HTH_ARAC_FAMILY_2"/>
    <property type="match status" value="1"/>
</dbReference>
<feature type="domain" description="HTH araC/xylS-type" evidence="8">
    <location>
        <begin position="175"/>
        <end position="273"/>
    </location>
</feature>
<dbReference type="RefSeq" id="WP_268601790.1">
    <property type="nucleotide sequence ID" value="NZ_JAMDLV010000056.1"/>
</dbReference>
<dbReference type="Pfam" id="PF01497">
    <property type="entry name" value="Peripla_BP_2"/>
    <property type="match status" value="1"/>
</dbReference>
<feature type="domain" description="Fe/B12 periplasmic-binding" evidence="9">
    <location>
        <begin position="295"/>
        <end position="553"/>
    </location>
</feature>
<dbReference type="InterPro" id="IPR020449">
    <property type="entry name" value="Tscrpt_reg_AraC-type_HTH"/>
</dbReference>
<dbReference type="SMART" id="SM00342">
    <property type="entry name" value="HTH_ARAC"/>
    <property type="match status" value="1"/>
</dbReference>
<evidence type="ECO:0000256" key="1">
    <source>
        <dbReference type="ARBA" id="ARBA00004196"/>
    </source>
</evidence>
<dbReference type="PANTHER" id="PTHR30532:SF26">
    <property type="entry name" value="IRON(3+)-HYDROXAMATE-BINDING PROTEIN FHUD"/>
    <property type="match status" value="1"/>
</dbReference>
<dbReference type="InterPro" id="IPR018062">
    <property type="entry name" value="HTH_AraC-typ_CS"/>
</dbReference>
<evidence type="ECO:0000256" key="5">
    <source>
        <dbReference type="ARBA" id="ARBA00023015"/>
    </source>
</evidence>
<keyword evidence="6" id="KW-0238">DNA-binding</keyword>
<comment type="caution">
    <text evidence="10">The sequence shown here is derived from an EMBL/GenBank/DDBJ whole genome shotgun (WGS) entry which is preliminary data.</text>
</comment>
<dbReference type="EMBL" id="JAMDLW010000081">
    <property type="protein sequence ID" value="MCY9523547.1"/>
    <property type="molecule type" value="Genomic_DNA"/>
</dbReference>
<dbReference type="SUPFAM" id="SSF51215">
    <property type="entry name" value="Regulatory protein AraC"/>
    <property type="match status" value="1"/>
</dbReference>
<dbReference type="Pfam" id="PF12833">
    <property type="entry name" value="HTH_18"/>
    <property type="match status" value="1"/>
</dbReference>
<evidence type="ECO:0000256" key="2">
    <source>
        <dbReference type="ARBA" id="ARBA00008814"/>
    </source>
</evidence>
<dbReference type="SUPFAM" id="SSF46689">
    <property type="entry name" value="Homeodomain-like"/>
    <property type="match status" value="1"/>
</dbReference>
<evidence type="ECO:0000256" key="3">
    <source>
        <dbReference type="ARBA" id="ARBA00022448"/>
    </source>
</evidence>
<proteinExistence type="inferred from homology"/>
<evidence type="ECO:0000313" key="11">
    <source>
        <dbReference type="Proteomes" id="UP001207626"/>
    </source>
</evidence>
<evidence type="ECO:0000256" key="7">
    <source>
        <dbReference type="ARBA" id="ARBA00023163"/>
    </source>
</evidence>
<dbReference type="InterPro" id="IPR018060">
    <property type="entry name" value="HTH_AraC"/>
</dbReference>
<dbReference type="InterPro" id="IPR009057">
    <property type="entry name" value="Homeodomain-like_sf"/>
</dbReference>
<dbReference type="InterPro" id="IPR037923">
    <property type="entry name" value="HTH-like"/>
</dbReference>
<dbReference type="InterPro" id="IPR051313">
    <property type="entry name" value="Bact_iron-sidero_bind"/>
</dbReference>
<evidence type="ECO:0000256" key="4">
    <source>
        <dbReference type="ARBA" id="ARBA00022729"/>
    </source>
</evidence>
<dbReference type="Gene3D" id="3.40.50.1980">
    <property type="entry name" value="Nitrogenase molybdenum iron protein domain"/>
    <property type="match status" value="2"/>
</dbReference>
<evidence type="ECO:0000259" key="9">
    <source>
        <dbReference type="PROSITE" id="PS50983"/>
    </source>
</evidence>
<keyword evidence="5" id="KW-0805">Transcription regulation</keyword>
<name>A0ABT4E1R3_9BACL</name>